<evidence type="ECO:0000256" key="2">
    <source>
        <dbReference type="SAM" id="SignalP"/>
    </source>
</evidence>
<dbReference type="Proteomes" id="UP000775872">
    <property type="component" value="Unassembled WGS sequence"/>
</dbReference>
<reference evidence="3 4" key="2">
    <citation type="submission" date="2021-10" db="EMBL/GenBank/DDBJ databases">
        <authorList>
            <person name="Piombo E."/>
        </authorList>
    </citation>
    <scope>NUCLEOTIDE SEQUENCE [LARGE SCALE GENOMIC DNA]</scope>
</reference>
<organism evidence="3 4">
    <name type="scientific">Clonostachys solani</name>
    <dbReference type="NCBI Taxonomy" id="160281"/>
    <lineage>
        <taxon>Eukaryota</taxon>
        <taxon>Fungi</taxon>
        <taxon>Dikarya</taxon>
        <taxon>Ascomycota</taxon>
        <taxon>Pezizomycotina</taxon>
        <taxon>Sordariomycetes</taxon>
        <taxon>Hypocreomycetidae</taxon>
        <taxon>Hypocreales</taxon>
        <taxon>Bionectriaceae</taxon>
        <taxon>Clonostachys</taxon>
    </lineage>
</organism>
<keyword evidence="2" id="KW-0732">Signal</keyword>
<keyword evidence="1" id="KW-1133">Transmembrane helix</keyword>
<gene>
    <name evidence="3" type="ORF">CSOL1703_00012697</name>
</gene>
<sequence>MAPLVLPFILTLVSFPVARMMIRANEVSTQDSNEASNGASNETGNEATIEGRNEVHVGAGNQATNQVSNSCGKGDGDQGGQPTPYQLALMLRILSNASLSSVWRCITYVFSRPKKRVPFTPPLTVMMWMLIIGSVLSTLVFATDTWFHLTMKTVSLTQLEPTIFNNASFGLSTNCTNVAHSFDGGCTLNPAATATFVMDGETSLSLLANISSAGIVQQIVDGIGSKTTYLGLPPNSFNADKDYTAMSFGVSTQCAPITARCISDNDISGPGAKYNCDFGMEGYISTTDTNSMIMTYFTDMNLSDNTTGTISMPNPYSFGAVVSVNQNLGWHRDLIESPGITTGLHGSTLFVLLCNATVLDLKYTSINGTITSSWSQTSNSSTTNIIMGTQGYTKIGDPYILQRTSLDVWQSHTAQEVADKFAVIYSQIALAAAGGAFIPMPAVEAQLRSSILVAKVPKAPLACLLLANLLLVLLGIILTIFAFLALTGDVGDLQARLSIDALVAAHFETNWDGNNVGHIDDMFEERKGSDGPRVRAERIYRGWRLASYFRRPSSSSHLLG</sequence>
<feature type="chain" id="PRO_5040337502" description="Membrane-associated protein" evidence="2">
    <location>
        <begin position="25"/>
        <end position="560"/>
    </location>
</feature>
<dbReference type="AlphaFoldDB" id="A0A9N9YZV2"/>
<feature type="transmembrane region" description="Helical" evidence="1">
    <location>
        <begin position="461"/>
        <end position="486"/>
    </location>
</feature>
<accession>A0A9N9YZV2</accession>
<reference evidence="4" key="1">
    <citation type="submission" date="2019-06" db="EMBL/GenBank/DDBJ databases">
        <authorList>
            <person name="Broberg M."/>
        </authorList>
    </citation>
    <scope>NUCLEOTIDE SEQUENCE [LARGE SCALE GENOMIC DNA]</scope>
</reference>
<keyword evidence="1" id="KW-0472">Membrane</keyword>
<protein>
    <recommendedName>
        <fullName evidence="5">Membrane-associated protein</fullName>
    </recommendedName>
</protein>
<evidence type="ECO:0000313" key="3">
    <source>
        <dbReference type="EMBL" id="CAH0046466.1"/>
    </source>
</evidence>
<comment type="caution">
    <text evidence="3">The sequence shown here is derived from an EMBL/GenBank/DDBJ whole genome shotgun (WGS) entry which is preliminary data.</text>
</comment>
<keyword evidence="1" id="KW-0812">Transmembrane</keyword>
<feature type="signal peptide" evidence="2">
    <location>
        <begin position="1"/>
        <end position="24"/>
    </location>
</feature>
<feature type="transmembrane region" description="Helical" evidence="1">
    <location>
        <begin position="123"/>
        <end position="142"/>
    </location>
</feature>
<evidence type="ECO:0000313" key="4">
    <source>
        <dbReference type="Proteomes" id="UP000775872"/>
    </source>
</evidence>
<proteinExistence type="predicted"/>
<name>A0A9N9YZV2_9HYPO</name>
<feature type="transmembrane region" description="Helical" evidence="1">
    <location>
        <begin position="421"/>
        <end position="440"/>
    </location>
</feature>
<evidence type="ECO:0008006" key="5">
    <source>
        <dbReference type="Google" id="ProtNLM"/>
    </source>
</evidence>
<evidence type="ECO:0000256" key="1">
    <source>
        <dbReference type="SAM" id="Phobius"/>
    </source>
</evidence>
<keyword evidence="4" id="KW-1185">Reference proteome</keyword>
<dbReference type="EMBL" id="CABFOC020000015">
    <property type="protein sequence ID" value="CAH0046466.1"/>
    <property type="molecule type" value="Genomic_DNA"/>
</dbReference>
<dbReference type="OrthoDB" id="3344043at2759"/>